<keyword evidence="2" id="KW-0812">Transmembrane</keyword>
<evidence type="ECO:0000313" key="3">
    <source>
        <dbReference type="EMBL" id="KAF5386415.1"/>
    </source>
</evidence>
<name>A0A8H5HNT0_9AGAR</name>
<dbReference type="Proteomes" id="UP000518752">
    <property type="component" value="Unassembled WGS sequence"/>
</dbReference>
<sequence length="131" mass="14358">MFNARPGDDGGPSDLATRDSSSSGGKYLSVGGATAGNGPRNTERSNHTGLYPVSTLIIIALIAFLIGSLFRSLLSPADFIYVVRDLQEAEEAQVLEMQNGRGVGWREMRRLFEIKYIIGGWDFQVAVVRRH</sequence>
<gene>
    <name evidence="3" type="ORF">D9757_006678</name>
</gene>
<feature type="transmembrane region" description="Helical" evidence="2">
    <location>
        <begin position="49"/>
        <end position="70"/>
    </location>
</feature>
<proteinExistence type="predicted"/>
<comment type="caution">
    <text evidence="3">The sequence shown here is derived from an EMBL/GenBank/DDBJ whole genome shotgun (WGS) entry which is preliminary data.</text>
</comment>
<dbReference type="OrthoDB" id="196858at2759"/>
<evidence type="ECO:0000313" key="4">
    <source>
        <dbReference type="Proteomes" id="UP000518752"/>
    </source>
</evidence>
<dbReference type="EMBL" id="JAACJN010000036">
    <property type="protein sequence ID" value="KAF5386415.1"/>
    <property type="molecule type" value="Genomic_DNA"/>
</dbReference>
<reference evidence="3 4" key="1">
    <citation type="journal article" date="2020" name="ISME J.">
        <title>Uncovering the hidden diversity of litter-decomposition mechanisms in mushroom-forming fungi.</title>
        <authorList>
            <person name="Floudas D."/>
            <person name="Bentzer J."/>
            <person name="Ahren D."/>
            <person name="Johansson T."/>
            <person name="Persson P."/>
            <person name="Tunlid A."/>
        </authorList>
    </citation>
    <scope>NUCLEOTIDE SEQUENCE [LARGE SCALE GENOMIC DNA]</scope>
    <source>
        <strain evidence="3 4">CBS 406.79</strain>
    </source>
</reference>
<evidence type="ECO:0000256" key="2">
    <source>
        <dbReference type="SAM" id="Phobius"/>
    </source>
</evidence>
<dbReference type="AlphaFoldDB" id="A0A8H5HNT0"/>
<protein>
    <submittedName>
        <fullName evidence="3">Uncharacterized protein</fullName>
    </submittedName>
</protein>
<keyword evidence="4" id="KW-1185">Reference proteome</keyword>
<keyword evidence="2" id="KW-1133">Transmembrane helix</keyword>
<keyword evidence="2" id="KW-0472">Membrane</keyword>
<feature type="region of interest" description="Disordered" evidence="1">
    <location>
        <begin position="1"/>
        <end position="47"/>
    </location>
</feature>
<organism evidence="3 4">
    <name type="scientific">Collybiopsis confluens</name>
    <dbReference type="NCBI Taxonomy" id="2823264"/>
    <lineage>
        <taxon>Eukaryota</taxon>
        <taxon>Fungi</taxon>
        <taxon>Dikarya</taxon>
        <taxon>Basidiomycota</taxon>
        <taxon>Agaricomycotina</taxon>
        <taxon>Agaricomycetes</taxon>
        <taxon>Agaricomycetidae</taxon>
        <taxon>Agaricales</taxon>
        <taxon>Marasmiineae</taxon>
        <taxon>Omphalotaceae</taxon>
        <taxon>Collybiopsis</taxon>
    </lineage>
</organism>
<accession>A0A8H5HNT0</accession>
<evidence type="ECO:0000256" key="1">
    <source>
        <dbReference type="SAM" id="MobiDB-lite"/>
    </source>
</evidence>